<dbReference type="OrthoDB" id="9780520at2"/>
<dbReference type="Gene3D" id="3.40.50.720">
    <property type="entry name" value="NAD(P)-binding Rossmann-like Domain"/>
    <property type="match status" value="1"/>
</dbReference>
<feature type="domain" description="Enoyl reductase (ER)" evidence="3">
    <location>
        <begin position="25"/>
        <end position="338"/>
    </location>
</feature>
<dbReference type="SUPFAM" id="SSF50129">
    <property type="entry name" value="GroES-like"/>
    <property type="match status" value="1"/>
</dbReference>
<keyword evidence="1" id="KW-0521">NADP</keyword>
<gene>
    <name evidence="4" type="ORF">Y88_2107</name>
</gene>
<dbReference type="GO" id="GO:0070402">
    <property type="term" value="F:NADPH binding"/>
    <property type="evidence" value="ECO:0007669"/>
    <property type="project" value="TreeGrafter"/>
</dbReference>
<evidence type="ECO:0000256" key="1">
    <source>
        <dbReference type="ARBA" id="ARBA00022857"/>
    </source>
</evidence>
<dbReference type="InterPro" id="IPR013154">
    <property type="entry name" value="ADH-like_N"/>
</dbReference>
<dbReference type="HOGENOM" id="CLU_026673_3_4_5"/>
<comment type="caution">
    <text evidence="4">The sequence shown here is derived from an EMBL/GenBank/DDBJ whole genome shotgun (WGS) entry which is preliminary data.</text>
</comment>
<reference evidence="4 5" key="1">
    <citation type="journal article" date="2012" name="J. Bacteriol.">
        <title>Draft Genome Sequence of Novosphingobium nitrogenifigens Y88T.</title>
        <authorList>
            <person name="Strabala T.J."/>
            <person name="Macdonald L."/>
            <person name="Liu V."/>
            <person name="Smit A.M."/>
        </authorList>
    </citation>
    <scope>NUCLEOTIDE SEQUENCE [LARGE SCALE GENOMIC DNA]</scope>
    <source>
        <strain evidence="4 5">DSM 19370</strain>
    </source>
</reference>
<dbReference type="Pfam" id="PF13602">
    <property type="entry name" value="ADH_zinc_N_2"/>
    <property type="match status" value="1"/>
</dbReference>
<keyword evidence="2" id="KW-0560">Oxidoreductase</keyword>
<dbReference type="InterPro" id="IPR020843">
    <property type="entry name" value="ER"/>
</dbReference>
<dbReference type="CDD" id="cd05276">
    <property type="entry name" value="p53_inducible_oxidoreductase"/>
    <property type="match status" value="1"/>
</dbReference>
<dbReference type="Gene3D" id="3.90.180.10">
    <property type="entry name" value="Medium-chain alcohol dehydrogenases, catalytic domain"/>
    <property type="match status" value="1"/>
</dbReference>
<evidence type="ECO:0000313" key="4">
    <source>
        <dbReference type="EMBL" id="EGD60233.1"/>
    </source>
</evidence>
<dbReference type="InterPro" id="IPR014189">
    <property type="entry name" value="Quinone_OxRdtase_PIG3"/>
</dbReference>
<evidence type="ECO:0000259" key="3">
    <source>
        <dbReference type="SMART" id="SM00829"/>
    </source>
</evidence>
<evidence type="ECO:0000313" key="5">
    <source>
        <dbReference type="Proteomes" id="UP000004728"/>
    </source>
</evidence>
<dbReference type="GO" id="GO:0016651">
    <property type="term" value="F:oxidoreductase activity, acting on NAD(P)H"/>
    <property type="evidence" value="ECO:0007669"/>
    <property type="project" value="TreeGrafter"/>
</dbReference>
<evidence type="ECO:0000256" key="2">
    <source>
        <dbReference type="ARBA" id="ARBA00023002"/>
    </source>
</evidence>
<proteinExistence type="predicted"/>
<dbReference type="InterPro" id="IPR011032">
    <property type="entry name" value="GroES-like_sf"/>
</dbReference>
<organism evidence="4 5">
    <name type="scientific">Novosphingobium nitrogenifigens DSM 19370</name>
    <dbReference type="NCBI Taxonomy" id="983920"/>
    <lineage>
        <taxon>Bacteria</taxon>
        <taxon>Pseudomonadati</taxon>
        <taxon>Pseudomonadota</taxon>
        <taxon>Alphaproteobacteria</taxon>
        <taxon>Sphingomonadales</taxon>
        <taxon>Sphingomonadaceae</taxon>
        <taxon>Novosphingobium</taxon>
    </lineage>
</organism>
<dbReference type="STRING" id="983920.Y88_2107"/>
<dbReference type="EMBL" id="AEWJ01000023">
    <property type="protein sequence ID" value="EGD60233.1"/>
    <property type="molecule type" value="Genomic_DNA"/>
</dbReference>
<dbReference type="AlphaFoldDB" id="F1Z5X3"/>
<dbReference type="Pfam" id="PF08240">
    <property type="entry name" value="ADH_N"/>
    <property type="match status" value="1"/>
</dbReference>
<dbReference type="eggNOG" id="COG0604">
    <property type="taxonomic scope" value="Bacteria"/>
</dbReference>
<keyword evidence="5" id="KW-1185">Reference proteome</keyword>
<dbReference type="SMART" id="SM00829">
    <property type="entry name" value="PKS_ER"/>
    <property type="match status" value="1"/>
</dbReference>
<dbReference type="PANTHER" id="PTHR48106:SF8">
    <property type="entry name" value="OS02G0805600 PROTEIN"/>
    <property type="match status" value="1"/>
</dbReference>
<dbReference type="SUPFAM" id="SSF51735">
    <property type="entry name" value="NAD(P)-binding Rossmann-fold domains"/>
    <property type="match status" value="1"/>
</dbReference>
<dbReference type="NCBIfam" id="TIGR02824">
    <property type="entry name" value="quinone_pig3"/>
    <property type="match status" value="1"/>
</dbReference>
<dbReference type="PANTHER" id="PTHR48106">
    <property type="entry name" value="QUINONE OXIDOREDUCTASE PIG3-RELATED"/>
    <property type="match status" value="1"/>
</dbReference>
<protein>
    <submittedName>
        <fullName evidence="4">Alcohol dehydrogenase</fullName>
    </submittedName>
</protein>
<accession>F1Z5X3</accession>
<dbReference type="InterPro" id="IPR036291">
    <property type="entry name" value="NAD(P)-bd_dom_sf"/>
</dbReference>
<sequence>MLTKRDEMLECLPDAMTAIGIATPGGPEVLQPETLPLPQPGPGQVLVRVRFAGVNRPDVVQRQGFYPAPPGHSPIPGLEIAGEVVALGEGVSEPAIGTAIAALVSGGGYAQYCIAEADQCLPVPEGLPLEEAAALPETVFTVWHNVFQRAFACEGETLLVHGGTSGIGTMAISLGRLFGVRTIVTCGSPDKCARALELGADHAIDYKASDFVAEVKTITGGKGVQVVLDMVAGTYVQRNIKCLADDGRHVTIAVQGGVRAEINMAEVMRRRIMLTGSTMRSRDNTFKALLAQEIREMVWPLVASGELRPVMDRTFPLIEASAAHERMEAGGHVGKIVLAVS</sequence>
<dbReference type="Proteomes" id="UP000004728">
    <property type="component" value="Unassembled WGS sequence"/>
</dbReference>
<name>F1Z5X3_9SPHN</name>
<dbReference type="InParanoid" id="F1Z5X3"/>